<dbReference type="RefSeq" id="WP_162050657.1">
    <property type="nucleotide sequence ID" value="NZ_AP019011.1"/>
</dbReference>
<dbReference type="GO" id="GO:0004814">
    <property type="term" value="F:arginine-tRNA ligase activity"/>
    <property type="evidence" value="ECO:0007669"/>
    <property type="project" value="InterPro"/>
</dbReference>
<keyword evidence="5 11" id="KW-0436">Ligase</keyword>
<keyword evidence="9 11" id="KW-0030">Aminoacyl-tRNA synthetase</keyword>
<evidence type="ECO:0000256" key="11">
    <source>
        <dbReference type="HAMAP-Rule" id="MF_00255"/>
    </source>
</evidence>
<reference evidence="13" key="1">
    <citation type="submission" date="2020-01" db="EMBL/GenBank/DDBJ databases">
        <title>Phosphoaccumulans saitamaens gen. nov., sp. nov., a polyphosphate accumulating bacterium isolated from surface river water.</title>
        <authorList>
            <person name="Watanabe K."/>
            <person name="Suda W."/>
        </authorList>
    </citation>
    <scope>NUCLEOTIDE SEQUENCE [LARGE SCALE GENOMIC DNA]</scope>
    <source>
        <strain evidence="13">ICHIAU1</strain>
    </source>
</reference>
<evidence type="ECO:0000256" key="3">
    <source>
        <dbReference type="ARBA" id="ARBA00011209"/>
    </source>
</evidence>
<evidence type="ECO:0000256" key="7">
    <source>
        <dbReference type="ARBA" id="ARBA00022840"/>
    </source>
</evidence>
<dbReference type="PRINTS" id="PR01045">
    <property type="entry name" value="TRNASYNTHGB"/>
</dbReference>
<dbReference type="OrthoDB" id="9775440at2"/>
<dbReference type="Pfam" id="PF02092">
    <property type="entry name" value="tRNA_synt_2f"/>
    <property type="match status" value="1"/>
</dbReference>
<comment type="subunit">
    <text evidence="3 11">Tetramer of two alpha and two beta subunits.</text>
</comment>
<sequence>MTQAKTAPLLVELLTEELPPKALARFGEVFSAGVFAGLSQRKLVADNVAYQWFATPRRLAVLIPDVLDIAADQQVEEKMMPVSVALGADGQPSPALLKKLEAKGIAASELPKFSKRMDGKSETFFYTMQVAGAHLNDVLSGIVADALKKLPIPKMMRWGDSDVQFVRPVHGLIQLHGDQLVPGEVLGLPSRQQTLGHRFLSKGLITIPDATAYAETLRTEGKVMADYAERRGTIGGELAAKAQALGAQINQADGLLDEVTALVEWPVVYVGEFESEFLEVPQECLILTMQQNQKYFPLLDASGKLRNQFLIVSNMAVADPKHIIGGNQRVVRPRLSDARFFFTQDRKEPLASRISKLGNVVYHNKLGTQLDRLLRVQNLATQIGNAIGADTTHVARAAELAKADLVTDMVGEFPELQGIMGRYYAQHDGEAADVAEAIADHYRPRFAGDELPSGNVGCAVALADKMDTLVSFFGIGEKPTGDRDPFGLRRAALGVLRLLMERQLPLELPALISWSAGTFPAGTLQADFESGLLAFITDRLRNLLKDQGEPQDVVEAVLGVNPARIDRVPARLAAVREFVAVPDALALAAANKRIGNLLKKVEDLSALGTPSSALTTEAAEKALFDEVTALAPTVSEAVRNEAYTDALMALARVRASVDAFFEDVMVMADDPQVRQNRLALLKTLSDQMNAVADISRLAV</sequence>
<evidence type="ECO:0000313" key="13">
    <source>
        <dbReference type="Proteomes" id="UP000463961"/>
    </source>
</evidence>
<evidence type="ECO:0000313" key="12">
    <source>
        <dbReference type="EMBL" id="BBU68561.1"/>
    </source>
</evidence>
<dbReference type="GO" id="GO:0005829">
    <property type="term" value="C:cytosol"/>
    <property type="evidence" value="ECO:0007669"/>
    <property type="project" value="TreeGrafter"/>
</dbReference>
<comment type="similarity">
    <text evidence="2 11">Belongs to the class-II aminoacyl-tRNA synthetase family.</text>
</comment>
<dbReference type="PANTHER" id="PTHR30075:SF2">
    <property type="entry name" value="GLYCINE--TRNA LIGASE, CHLOROPLASTIC_MITOCHONDRIAL 2"/>
    <property type="match status" value="1"/>
</dbReference>
<dbReference type="GO" id="GO:0006426">
    <property type="term" value="P:glycyl-tRNA aminoacylation"/>
    <property type="evidence" value="ECO:0007669"/>
    <property type="project" value="UniProtKB-UniRule"/>
</dbReference>
<protein>
    <recommendedName>
        <fullName evidence="11">Glycine--tRNA ligase beta subunit</fullName>
        <ecNumber evidence="11">6.1.1.14</ecNumber>
    </recommendedName>
    <alternativeName>
        <fullName evidence="11">Glycyl-tRNA synthetase beta subunit</fullName>
        <shortName evidence="11">GlyRS</shortName>
    </alternativeName>
</protein>
<evidence type="ECO:0000256" key="2">
    <source>
        <dbReference type="ARBA" id="ARBA00008226"/>
    </source>
</evidence>
<dbReference type="EMBL" id="AP022345">
    <property type="protein sequence ID" value="BBU68561.1"/>
    <property type="molecule type" value="Genomic_DNA"/>
</dbReference>
<evidence type="ECO:0000256" key="9">
    <source>
        <dbReference type="ARBA" id="ARBA00023146"/>
    </source>
</evidence>
<evidence type="ECO:0000256" key="8">
    <source>
        <dbReference type="ARBA" id="ARBA00022917"/>
    </source>
</evidence>
<dbReference type="InterPro" id="IPR008909">
    <property type="entry name" value="DALR_anticod-bd"/>
</dbReference>
<comment type="catalytic activity">
    <reaction evidence="10 11">
        <text>tRNA(Gly) + glycine + ATP = glycyl-tRNA(Gly) + AMP + diphosphate</text>
        <dbReference type="Rhea" id="RHEA:16013"/>
        <dbReference type="Rhea" id="RHEA-COMP:9664"/>
        <dbReference type="Rhea" id="RHEA-COMP:9683"/>
        <dbReference type="ChEBI" id="CHEBI:30616"/>
        <dbReference type="ChEBI" id="CHEBI:33019"/>
        <dbReference type="ChEBI" id="CHEBI:57305"/>
        <dbReference type="ChEBI" id="CHEBI:78442"/>
        <dbReference type="ChEBI" id="CHEBI:78522"/>
        <dbReference type="ChEBI" id="CHEBI:456215"/>
        <dbReference type="EC" id="6.1.1.14"/>
    </reaction>
</comment>
<evidence type="ECO:0000256" key="4">
    <source>
        <dbReference type="ARBA" id="ARBA00022490"/>
    </source>
</evidence>
<dbReference type="InterPro" id="IPR015944">
    <property type="entry name" value="Gly-tRNA-synth_bsu"/>
</dbReference>
<dbReference type="PANTHER" id="PTHR30075">
    <property type="entry name" value="GLYCYL-TRNA SYNTHETASE"/>
    <property type="match status" value="1"/>
</dbReference>
<dbReference type="GO" id="GO:0004820">
    <property type="term" value="F:glycine-tRNA ligase activity"/>
    <property type="evidence" value="ECO:0007669"/>
    <property type="project" value="UniProtKB-UniRule"/>
</dbReference>
<dbReference type="EC" id="6.1.1.14" evidence="11"/>
<dbReference type="Proteomes" id="UP000463961">
    <property type="component" value="Chromosome"/>
</dbReference>
<dbReference type="NCBIfam" id="TIGR00211">
    <property type="entry name" value="glyS"/>
    <property type="match status" value="1"/>
</dbReference>
<dbReference type="GO" id="GO:0005524">
    <property type="term" value="F:ATP binding"/>
    <property type="evidence" value="ECO:0007669"/>
    <property type="project" value="UniProtKB-UniRule"/>
</dbReference>
<evidence type="ECO:0000256" key="6">
    <source>
        <dbReference type="ARBA" id="ARBA00022741"/>
    </source>
</evidence>
<dbReference type="PROSITE" id="PS50861">
    <property type="entry name" value="AA_TRNA_LIGASE_II_GLYAB"/>
    <property type="match status" value="1"/>
</dbReference>
<dbReference type="Pfam" id="PF05746">
    <property type="entry name" value="DALR_1"/>
    <property type="match status" value="1"/>
</dbReference>
<keyword evidence="4 11" id="KW-0963">Cytoplasm</keyword>
<dbReference type="InterPro" id="IPR006194">
    <property type="entry name" value="Gly-tRNA-synth_heterodimer"/>
</dbReference>
<name>A0A679I3D6_9RHOO</name>
<keyword evidence="13" id="KW-1185">Reference proteome</keyword>
<accession>A0A679I3D6</accession>
<evidence type="ECO:0000256" key="1">
    <source>
        <dbReference type="ARBA" id="ARBA00004496"/>
    </source>
</evidence>
<organism evidence="12 13">
    <name type="scientific">Fluviibacter phosphoraccumulans</name>
    <dbReference type="NCBI Taxonomy" id="1751046"/>
    <lineage>
        <taxon>Bacteria</taxon>
        <taxon>Pseudomonadati</taxon>
        <taxon>Pseudomonadota</taxon>
        <taxon>Betaproteobacteria</taxon>
        <taxon>Rhodocyclales</taxon>
        <taxon>Fluviibacteraceae</taxon>
        <taxon>Fluviibacter</taxon>
    </lineage>
</organism>
<keyword evidence="6 11" id="KW-0547">Nucleotide-binding</keyword>
<proteinExistence type="inferred from homology"/>
<evidence type="ECO:0000256" key="10">
    <source>
        <dbReference type="ARBA" id="ARBA00047937"/>
    </source>
</evidence>
<keyword evidence="8 11" id="KW-0648">Protein biosynthesis</keyword>
<dbReference type="HAMAP" id="MF_00255">
    <property type="entry name" value="Gly_tRNA_synth_beta"/>
    <property type="match status" value="1"/>
</dbReference>
<keyword evidence="7 11" id="KW-0067">ATP-binding</keyword>
<gene>
    <name evidence="11 12" type="primary">glyS</name>
    <name evidence="12" type="ORF">ICHIAU1_08440</name>
</gene>
<dbReference type="SUPFAM" id="SSF109604">
    <property type="entry name" value="HD-domain/PDEase-like"/>
    <property type="match status" value="1"/>
</dbReference>
<dbReference type="GO" id="GO:0006420">
    <property type="term" value="P:arginyl-tRNA aminoacylation"/>
    <property type="evidence" value="ECO:0007669"/>
    <property type="project" value="InterPro"/>
</dbReference>
<evidence type="ECO:0000256" key="5">
    <source>
        <dbReference type="ARBA" id="ARBA00022598"/>
    </source>
</evidence>
<comment type="subcellular location">
    <subcellularLocation>
        <location evidence="1 11">Cytoplasm</location>
    </subcellularLocation>
</comment>
<dbReference type="AlphaFoldDB" id="A0A679I3D6"/>